<name>V5HAM1_IXORI</name>
<organism evidence="5">
    <name type="scientific">Ixodes ricinus</name>
    <name type="common">Common tick</name>
    <name type="synonym">Acarus ricinus</name>
    <dbReference type="NCBI Taxonomy" id="34613"/>
    <lineage>
        <taxon>Eukaryota</taxon>
        <taxon>Metazoa</taxon>
        <taxon>Ecdysozoa</taxon>
        <taxon>Arthropoda</taxon>
        <taxon>Chelicerata</taxon>
        <taxon>Arachnida</taxon>
        <taxon>Acari</taxon>
        <taxon>Parasitiformes</taxon>
        <taxon>Ixodida</taxon>
        <taxon>Ixodoidea</taxon>
        <taxon>Ixodidae</taxon>
        <taxon>Ixodinae</taxon>
        <taxon>Ixodes</taxon>
    </lineage>
</organism>
<dbReference type="AlphaFoldDB" id="V5HAM1"/>
<keyword evidence="3" id="KW-0408">Iron</keyword>
<keyword evidence="4" id="KW-0560">Oxidoreductase</keyword>
<evidence type="ECO:0000256" key="1">
    <source>
        <dbReference type="ARBA" id="ARBA00010617"/>
    </source>
</evidence>
<evidence type="ECO:0000256" key="3">
    <source>
        <dbReference type="ARBA" id="ARBA00023004"/>
    </source>
</evidence>
<keyword evidence="4" id="KW-0503">Monooxygenase</keyword>
<comment type="similarity">
    <text evidence="1">Belongs to the cytochrome P450 family.</text>
</comment>
<dbReference type="GO" id="GO:0006805">
    <property type="term" value="P:xenobiotic metabolic process"/>
    <property type="evidence" value="ECO:0007669"/>
    <property type="project" value="TreeGrafter"/>
</dbReference>
<evidence type="ECO:0000256" key="2">
    <source>
        <dbReference type="ARBA" id="ARBA00022723"/>
    </source>
</evidence>
<dbReference type="Gene3D" id="1.10.630.10">
    <property type="entry name" value="Cytochrome P450"/>
    <property type="match status" value="1"/>
</dbReference>
<dbReference type="InterPro" id="IPR001128">
    <property type="entry name" value="Cyt_P450"/>
</dbReference>
<dbReference type="PANTHER" id="PTHR24300">
    <property type="entry name" value="CYTOCHROME P450 508A4-RELATED"/>
    <property type="match status" value="1"/>
</dbReference>
<dbReference type="InterPro" id="IPR050182">
    <property type="entry name" value="Cytochrome_P450_fam2"/>
</dbReference>
<dbReference type="GO" id="GO:0016712">
    <property type="term" value="F:oxidoreductase activity, acting on paired donors, with incorporation or reduction of molecular oxygen, reduced flavin or flavoprotein as one donor, and incorporation of one atom of oxygen"/>
    <property type="evidence" value="ECO:0007669"/>
    <property type="project" value="TreeGrafter"/>
</dbReference>
<dbReference type="Pfam" id="PF00067">
    <property type="entry name" value="p450"/>
    <property type="match status" value="1"/>
</dbReference>
<dbReference type="GO" id="GO:0005737">
    <property type="term" value="C:cytoplasm"/>
    <property type="evidence" value="ECO:0007669"/>
    <property type="project" value="TreeGrafter"/>
</dbReference>
<dbReference type="EMBL" id="GANP01012596">
    <property type="protein sequence ID" value="JAB71872.1"/>
    <property type="molecule type" value="mRNA"/>
</dbReference>
<evidence type="ECO:0000313" key="5">
    <source>
        <dbReference type="EMBL" id="JAB71872.1"/>
    </source>
</evidence>
<protein>
    <submittedName>
        <fullName evidence="5">Putative cytochrome p450 2g1</fullName>
    </submittedName>
</protein>
<dbReference type="SUPFAM" id="SSF48264">
    <property type="entry name" value="Cytochrome P450"/>
    <property type="match status" value="1"/>
</dbReference>
<reference evidence="5" key="1">
    <citation type="journal article" date="2015" name="Sci. Rep.">
        <title>Tissue- and time-dependent transcription in Ixodes ricinus salivary glands and midguts when blood feeding on the vertebrate host.</title>
        <authorList>
            <person name="Kotsyfakis M."/>
            <person name="Schwarz A."/>
            <person name="Erhart J."/>
            <person name="Ribeiro J.M."/>
        </authorList>
    </citation>
    <scope>NUCLEOTIDE SEQUENCE</scope>
    <source>
        <tissue evidence="5">Salivary gland and midgut</tissue>
    </source>
</reference>
<dbReference type="GO" id="GO:0006082">
    <property type="term" value="P:organic acid metabolic process"/>
    <property type="evidence" value="ECO:0007669"/>
    <property type="project" value="TreeGrafter"/>
</dbReference>
<dbReference type="GO" id="GO:0020037">
    <property type="term" value="F:heme binding"/>
    <property type="evidence" value="ECO:0007669"/>
    <property type="project" value="InterPro"/>
</dbReference>
<dbReference type="PANTHER" id="PTHR24300:SF375">
    <property type="entry name" value="CYTOCHROME P450 FAMILY"/>
    <property type="match status" value="1"/>
</dbReference>
<accession>V5HAM1</accession>
<dbReference type="InterPro" id="IPR036396">
    <property type="entry name" value="Cyt_P450_sf"/>
</dbReference>
<dbReference type="GO" id="GO:0005506">
    <property type="term" value="F:iron ion binding"/>
    <property type="evidence" value="ECO:0007669"/>
    <property type="project" value="InterPro"/>
</dbReference>
<sequence>MILHVLGITAVGTLNGKLWQDNRRFCLHVLRDLGFGRKSMEEHIKEESLYLTEKIADTKGSPISIQEYLVPSMSNNISALVFGSRYLFDDPKP</sequence>
<keyword evidence="2" id="KW-0479">Metal-binding</keyword>
<proteinExistence type="evidence at transcript level"/>
<evidence type="ECO:0000256" key="4">
    <source>
        <dbReference type="ARBA" id="ARBA00023033"/>
    </source>
</evidence>